<evidence type="ECO:0000256" key="1">
    <source>
        <dbReference type="ARBA" id="ARBA00023015"/>
    </source>
</evidence>
<dbReference type="GO" id="GO:0003700">
    <property type="term" value="F:DNA-binding transcription factor activity"/>
    <property type="evidence" value="ECO:0007669"/>
    <property type="project" value="InterPro"/>
</dbReference>
<evidence type="ECO:0000313" key="7">
    <source>
        <dbReference type="EMBL" id="PWJ38576.1"/>
    </source>
</evidence>
<keyword evidence="5" id="KW-0472">Membrane</keyword>
<comment type="caution">
    <text evidence="7">The sequence shown here is derived from an EMBL/GenBank/DDBJ whole genome shotgun (WGS) entry which is preliminary data.</text>
</comment>
<evidence type="ECO:0000313" key="8">
    <source>
        <dbReference type="Proteomes" id="UP000245535"/>
    </source>
</evidence>
<reference evidence="7 8" key="1">
    <citation type="submission" date="2018-03" db="EMBL/GenBank/DDBJ databases">
        <title>Genomic Encyclopedia of Archaeal and Bacterial Type Strains, Phase II (KMG-II): from individual species to whole genera.</title>
        <authorList>
            <person name="Goeker M."/>
        </authorList>
    </citation>
    <scope>NUCLEOTIDE SEQUENCE [LARGE SCALE GENOMIC DNA]</scope>
    <source>
        <strain evidence="7 8">DSM 28229</strain>
    </source>
</reference>
<feature type="transmembrane region" description="Helical" evidence="5">
    <location>
        <begin position="215"/>
        <end position="235"/>
    </location>
</feature>
<keyword evidence="4" id="KW-0175">Coiled coil</keyword>
<sequence>MILESYFKLSLLMGAVLAFLLAMYLVFYPGKFFPNRILGGLVLTWSITVTGFIVQDLSFFLNYPHAFASFDVFTLLFFPLMYLYIKYFVHREQRAGTKEIKHFIPAILSLIAFSPFYLLSGAEKKDLLINGMPEWFIQWQGIFNLVIIGQGVFYSIHCLRALYYYQHVHENVLTSYQQTALKWLRFFVIVNISLWMIGASGAFLEIIGITPPTDLFNIFYAGLTGLTIFLSAFTIKRPELFSEIDIRKREIVESDANDLIEVKQEEKQEEDRLEESEVKAQSTANIEDYQKLIAFIEKEKPYLKNDLKMQDLVDATDISYKKISETFNVYLDKSFYETINEYRLEEAVRLIHENYHLQYTLPHLAEMAGFNSKATFNRIFKKYKGKTPTQYIQSLESE</sequence>
<dbReference type="GO" id="GO:0043565">
    <property type="term" value="F:sequence-specific DNA binding"/>
    <property type="evidence" value="ECO:0007669"/>
    <property type="project" value="InterPro"/>
</dbReference>
<dbReference type="PROSITE" id="PS01124">
    <property type="entry name" value="HTH_ARAC_FAMILY_2"/>
    <property type="match status" value="1"/>
</dbReference>
<dbReference type="RefSeq" id="WP_109621774.1">
    <property type="nucleotide sequence ID" value="NZ_QGDO01000007.1"/>
</dbReference>
<name>A0A315Z664_SEDFL</name>
<keyword evidence="2 7" id="KW-0238">DNA-binding</keyword>
<dbReference type="Gene3D" id="1.10.10.60">
    <property type="entry name" value="Homeodomain-like"/>
    <property type="match status" value="1"/>
</dbReference>
<evidence type="ECO:0000256" key="5">
    <source>
        <dbReference type="SAM" id="Phobius"/>
    </source>
</evidence>
<dbReference type="InterPro" id="IPR018060">
    <property type="entry name" value="HTH_AraC"/>
</dbReference>
<dbReference type="AlphaFoldDB" id="A0A315Z664"/>
<feature type="transmembrane region" description="Helical" evidence="5">
    <location>
        <begin position="103"/>
        <end position="122"/>
    </location>
</feature>
<dbReference type="InterPro" id="IPR009057">
    <property type="entry name" value="Homeodomain-like_sf"/>
</dbReference>
<feature type="transmembrane region" description="Helical" evidence="5">
    <location>
        <begin position="142"/>
        <end position="165"/>
    </location>
</feature>
<dbReference type="SMART" id="SM00342">
    <property type="entry name" value="HTH_ARAC"/>
    <property type="match status" value="1"/>
</dbReference>
<keyword evidence="3" id="KW-0804">Transcription</keyword>
<keyword evidence="8" id="KW-1185">Reference proteome</keyword>
<protein>
    <submittedName>
        <fullName evidence="7">AraC-like DNA-binding protein</fullName>
    </submittedName>
</protein>
<gene>
    <name evidence="7" type="ORF">BC781_107166</name>
</gene>
<dbReference type="EMBL" id="QGDO01000007">
    <property type="protein sequence ID" value="PWJ38576.1"/>
    <property type="molecule type" value="Genomic_DNA"/>
</dbReference>
<proteinExistence type="predicted"/>
<keyword evidence="1" id="KW-0805">Transcription regulation</keyword>
<organism evidence="7 8">
    <name type="scientific">Sediminitomix flava</name>
    <dbReference type="NCBI Taxonomy" id="379075"/>
    <lineage>
        <taxon>Bacteria</taxon>
        <taxon>Pseudomonadati</taxon>
        <taxon>Bacteroidota</taxon>
        <taxon>Cytophagia</taxon>
        <taxon>Cytophagales</taxon>
        <taxon>Flammeovirgaceae</taxon>
        <taxon>Sediminitomix</taxon>
    </lineage>
</organism>
<dbReference type="SUPFAM" id="SSF46689">
    <property type="entry name" value="Homeodomain-like"/>
    <property type="match status" value="1"/>
</dbReference>
<evidence type="ECO:0000256" key="2">
    <source>
        <dbReference type="ARBA" id="ARBA00023125"/>
    </source>
</evidence>
<feature type="transmembrane region" description="Helical" evidence="5">
    <location>
        <begin position="66"/>
        <end position="83"/>
    </location>
</feature>
<dbReference type="PANTHER" id="PTHR43280:SF29">
    <property type="entry name" value="ARAC-FAMILY TRANSCRIPTIONAL REGULATOR"/>
    <property type="match status" value="1"/>
</dbReference>
<feature type="transmembrane region" description="Helical" evidence="5">
    <location>
        <begin position="186"/>
        <end position="209"/>
    </location>
</feature>
<evidence type="ECO:0000259" key="6">
    <source>
        <dbReference type="PROSITE" id="PS01124"/>
    </source>
</evidence>
<accession>A0A315Z664</accession>
<dbReference type="OrthoDB" id="9779074at2"/>
<keyword evidence="5" id="KW-1133">Transmembrane helix</keyword>
<feature type="coiled-coil region" evidence="4">
    <location>
        <begin position="249"/>
        <end position="299"/>
    </location>
</feature>
<feature type="transmembrane region" description="Helical" evidence="5">
    <location>
        <begin position="6"/>
        <end position="25"/>
    </location>
</feature>
<keyword evidence="5" id="KW-0812">Transmembrane</keyword>
<feature type="transmembrane region" description="Helical" evidence="5">
    <location>
        <begin position="37"/>
        <end position="54"/>
    </location>
</feature>
<feature type="domain" description="HTH araC/xylS-type" evidence="6">
    <location>
        <begin position="290"/>
        <end position="394"/>
    </location>
</feature>
<dbReference type="PANTHER" id="PTHR43280">
    <property type="entry name" value="ARAC-FAMILY TRANSCRIPTIONAL REGULATOR"/>
    <property type="match status" value="1"/>
</dbReference>
<evidence type="ECO:0000256" key="3">
    <source>
        <dbReference type="ARBA" id="ARBA00023163"/>
    </source>
</evidence>
<evidence type="ECO:0000256" key="4">
    <source>
        <dbReference type="SAM" id="Coils"/>
    </source>
</evidence>
<dbReference type="Proteomes" id="UP000245535">
    <property type="component" value="Unassembled WGS sequence"/>
</dbReference>
<dbReference type="Pfam" id="PF12833">
    <property type="entry name" value="HTH_18"/>
    <property type="match status" value="1"/>
</dbReference>